<keyword evidence="7 11" id="KW-0521">NADP</keyword>
<dbReference type="UniPathway" id="UPA00028">
    <property type="reaction ID" value="UER00004"/>
</dbReference>
<organism evidence="14 15">
    <name type="scientific">Caldanaerovirga acetigignens</name>
    <dbReference type="NCBI Taxonomy" id="447595"/>
    <lineage>
        <taxon>Bacteria</taxon>
        <taxon>Bacillati</taxon>
        <taxon>Bacillota</taxon>
        <taxon>Clostridia</taxon>
        <taxon>Thermosediminibacterales</taxon>
        <taxon>Thermosediminibacteraceae</taxon>
        <taxon>Caldanaerovirga</taxon>
    </lineage>
</organism>
<evidence type="ECO:0000256" key="10">
    <source>
        <dbReference type="ARBA" id="ARBA00048793"/>
    </source>
</evidence>
<dbReference type="SUPFAM" id="SSF48179">
    <property type="entry name" value="6-phosphogluconate dehydrogenase C-terminal domain-like"/>
    <property type="match status" value="1"/>
</dbReference>
<comment type="similarity">
    <text evidence="3 11">Belongs to the ketopantoate reductase family.</text>
</comment>
<evidence type="ECO:0000256" key="4">
    <source>
        <dbReference type="ARBA" id="ARBA00013014"/>
    </source>
</evidence>
<comment type="catalytic activity">
    <reaction evidence="10 11">
        <text>(R)-pantoate + NADP(+) = 2-dehydropantoate + NADPH + H(+)</text>
        <dbReference type="Rhea" id="RHEA:16233"/>
        <dbReference type="ChEBI" id="CHEBI:11561"/>
        <dbReference type="ChEBI" id="CHEBI:15378"/>
        <dbReference type="ChEBI" id="CHEBI:15980"/>
        <dbReference type="ChEBI" id="CHEBI:57783"/>
        <dbReference type="ChEBI" id="CHEBI:58349"/>
        <dbReference type="EC" id="1.1.1.169"/>
    </reaction>
</comment>
<dbReference type="FunFam" id="1.10.1040.10:FF:000017">
    <property type="entry name" value="2-dehydropantoate 2-reductase"/>
    <property type="match status" value="1"/>
</dbReference>
<comment type="pathway">
    <text evidence="2 11">Cofactor biosynthesis; (R)-pantothenate biosynthesis; (R)-pantoate from 3-methyl-2-oxobutanoate: step 2/2.</text>
</comment>
<dbReference type="GO" id="GO:0015940">
    <property type="term" value="P:pantothenate biosynthetic process"/>
    <property type="evidence" value="ECO:0007669"/>
    <property type="project" value="UniProtKB-UniPathway"/>
</dbReference>
<dbReference type="Pfam" id="PF02558">
    <property type="entry name" value="ApbA"/>
    <property type="match status" value="1"/>
</dbReference>
<dbReference type="PANTHER" id="PTHR43765">
    <property type="entry name" value="2-DEHYDROPANTOATE 2-REDUCTASE-RELATED"/>
    <property type="match status" value="1"/>
</dbReference>
<dbReference type="InterPro" id="IPR013328">
    <property type="entry name" value="6PGD_dom2"/>
</dbReference>
<dbReference type="InterPro" id="IPR050838">
    <property type="entry name" value="Ketopantoate_reductase"/>
</dbReference>
<keyword evidence="8 11" id="KW-0560">Oxidoreductase</keyword>
<evidence type="ECO:0000256" key="11">
    <source>
        <dbReference type="RuleBase" id="RU362068"/>
    </source>
</evidence>
<dbReference type="Proteomes" id="UP000184375">
    <property type="component" value="Unassembled WGS sequence"/>
</dbReference>
<dbReference type="EC" id="1.1.1.169" evidence="4 11"/>
<dbReference type="AlphaFoldDB" id="A0A1M7LQ91"/>
<evidence type="ECO:0000259" key="12">
    <source>
        <dbReference type="Pfam" id="PF02558"/>
    </source>
</evidence>
<dbReference type="Gene3D" id="3.40.50.720">
    <property type="entry name" value="NAD(P)-binding Rossmann-like Domain"/>
    <property type="match status" value="1"/>
</dbReference>
<evidence type="ECO:0000256" key="2">
    <source>
        <dbReference type="ARBA" id="ARBA00004994"/>
    </source>
</evidence>
<dbReference type="Pfam" id="PF08546">
    <property type="entry name" value="ApbA_C"/>
    <property type="match status" value="1"/>
</dbReference>
<dbReference type="OrthoDB" id="9793586at2"/>
<keyword evidence="15" id="KW-1185">Reference proteome</keyword>
<dbReference type="NCBIfam" id="TIGR00745">
    <property type="entry name" value="apbA_panE"/>
    <property type="match status" value="1"/>
</dbReference>
<dbReference type="GO" id="GO:0008677">
    <property type="term" value="F:2-dehydropantoate 2-reductase activity"/>
    <property type="evidence" value="ECO:0007669"/>
    <property type="project" value="UniProtKB-EC"/>
</dbReference>
<dbReference type="GO" id="GO:0005737">
    <property type="term" value="C:cytoplasm"/>
    <property type="evidence" value="ECO:0007669"/>
    <property type="project" value="TreeGrafter"/>
</dbReference>
<evidence type="ECO:0000313" key="15">
    <source>
        <dbReference type="Proteomes" id="UP000184375"/>
    </source>
</evidence>
<evidence type="ECO:0000256" key="3">
    <source>
        <dbReference type="ARBA" id="ARBA00007870"/>
    </source>
</evidence>
<comment type="function">
    <text evidence="1 11">Catalyzes the NADPH-dependent reduction of ketopantoate into pantoic acid.</text>
</comment>
<accession>A0A1M7LQ91</accession>
<dbReference type="InterPro" id="IPR013332">
    <property type="entry name" value="KPR_N"/>
</dbReference>
<dbReference type="Gene3D" id="1.10.1040.10">
    <property type="entry name" value="N-(1-d-carboxylethyl)-l-norvaline Dehydrogenase, domain 2"/>
    <property type="match status" value="1"/>
</dbReference>
<evidence type="ECO:0000256" key="7">
    <source>
        <dbReference type="ARBA" id="ARBA00022857"/>
    </source>
</evidence>
<dbReference type="RefSeq" id="WP_073258047.1">
    <property type="nucleotide sequence ID" value="NZ_FRCR01000013.1"/>
</dbReference>
<evidence type="ECO:0000256" key="1">
    <source>
        <dbReference type="ARBA" id="ARBA00002919"/>
    </source>
</evidence>
<dbReference type="GO" id="GO:0050661">
    <property type="term" value="F:NADP binding"/>
    <property type="evidence" value="ECO:0007669"/>
    <property type="project" value="TreeGrafter"/>
</dbReference>
<proteinExistence type="inferred from homology"/>
<feature type="domain" description="Ketopantoate reductase C-terminal" evidence="13">
    <location>
        <begin position="178"/>
        <end position="299"/>
    </location>
</feature>
<evidence type="ECO:0000259" key="13">
    <source>
        <dbReference type="Pfam" id="PF08546"/>
    </source>
</evidence>
<dbReference type="InterPro" id="IPR003710">
    <property type="entry name" value="ApbA"/>
</dbReference>
<dbReference type="InterPro" id="IPR013752">
    <property type="entry name" value="KPA_reductase"/>
</dbReference>
<evidence type="ECO:0000256" key="8">
    <source>
        <dbReference type="ARBA" id="ARBA00023002"/>
    </source>
</evidence>
<dbReference type="InterPro" id="IPR036291">
    <property type="entry name" value="NAD(P)-bd_dom_sf"/>
</dbReference>
<evidence type="ECO:0000256" key="6">
    <source>
        <dbReference type="ARBA" id="ARBA00022655"/>
    </source>
</evidence>
<dbReference type="SUPFAM" id="SSF51735">
    <property type="entry name" value="NAD(P)-binding Rossmann-fold domains"/>
    <property type="match status" value="1"/>
</dbReference>
<evidence type="ECO:0000256" key="5">
    <source>
        <dbReference type="ARBA" id="ARBA00019465"/>
    </source>
</evidence>
<protein>
    <recommendedName>
        <fullName evidence="5 11">2-dehydropantoate 2-reductase</fullName>
        <ecNumber evidence="4 11">1.1.1.169</ecNumber>
    </recommendedName>
    <alternativeName>
        <fullName evidence="9 11">Ketopantoate reductase</fullName>
    </alternativeName>
</protein>
<dbReference type="EMBL" id="FRCR01000013">
    <property type="protein sequence ID" value="SHM80385.1"/>
    <property type="molecule type" value="Genomic_DNA"/>
</dbReference>
<feature type="domain" description="Ketopantoate reductase N-terminal" evidence="12">
    <location>
        <begin position="3"/>
        <end position="149"/>
    </location>
</feature>
<gene>
    <name evidence="14" type="ORF">SAMN05660826_02002</name>
</gene>
<name>A0A1M7LQ91_9FIRM</name>
<dbReference type="STRING" id="447595.SAMN05660826_02002"/>
<evidence type="ECO:0000313" key="14">
    <source>
        <dbReference type="EMBL" id="SHM80385.1"/>
    </source>
</evidence>
<reference evidence="15" key="1">
    <citation type="submission" date="2016-11" db="EMBL/GenBank/DDBJ databases">
        <authorList>
            <person name="Varghese N."/>
            <person name="Submissions S."/>
        </authorList>
    </citation>
    <scope>NUCLEOTIDE SEQUENCE [LARGE SCALE GENOMIC DNA]</scope>
    <source>
        <strain evidence="15">DSM 18802</strain>
    </source>
</reference>
<keyword evidence="6 11" id="KW-0566">Pantothenate biosynthesis</keyword>
<sequence>MKIYIVGAGAMGSFYGGRLKLNGCDVTLIDVSKDHIDAINQRGLLLETDGGSYLINIPARFASEIERKADLIILFTKTYHTKSALESIRHLINGDTYVLTLQNGLGNVEKINEFFDLSKIIVGITTHPSEFIAPGHVRSFGSGITKIMSADGKMNYMLDTIYSIFNSSGLPCEISLTIYKDIWKKLAFNVALNSIGCVTYLTNGGIGSTNEGRLLVRKAIEEVVSVANKKGIDITVDEIMDSVENAIVNHKHHLGSMLQDVLAKRPTEIDSLNGAVVNDAKRLGMAVPTVETLYYLVKIQEQTYDERIRNLW</sequence>
<dbReference type="PANTHER" id="PTHR43765:SF2">
    <property type="entry name" value="2-DEHYDROPANTOATE 2-REDUCTASE"/>
    <property type="match status" value="1"/>
</dbReference>
<evidence type="ECO:0000256" key="9">
    <source>
        <dbReference type="ARBA" id="ARBA00032024"/>
    </source>
</evidence>
<dbReference type="InterPro" id="IPR008927">
    <property type="entry name" value="6-PGluconate_DH-like_C_sf"/>
</dbReference>